<accession>A0AAW9CKW5</accession>
<proteinExistence type="predicted"/>
<organism evidence="2 3">
    <name type="scientific">Burkholderia thailandensis</name>
    <dbReference type="NCBI Taxonomy" id="57975"/>
    <lineage>
        <taxon>Bacteria</taxon>
        <taxon>Pseudomonadati</taxon>
        <taxon>Pseudomonadota</taxon>
        <taxon>Betaproteobacteria</taxon>
        <taxon>Burkholderiales</taxon>
        <taxon>Burkholderiaceae</taxon>
        <taxon>Burkholderia</taxon>
        <taxon>pseudomallei group</taxon>
    </lineage>
</organism>
<sequence>MRNGSASGAGGTSCAKRRARDARVRAMADADKQRLAETPACPAMFAVTARNDVRRSGNVPALDPLRDGARLSTRKMIGVDVKGLRLTEHGVTR</sequence>
<name>A0AAW9CKW5_BURTH</name>
<reference evidence="2" key="1">
    <citation type="submission" date="2018-08" db="EMBL/GenBank/DDBJ databases">
        <title>Identification of Burkholderia cepacia strains that express a Burkholderia pseudomallei-like capsular polysaccharide.</title>
        <authorList>
            <person name="Burtnick M.N."/>
            <person name="Vongsouvath M."/>
            <person name="Newton P."/>
            <person name="Wuthiekanun V."/>
            <person name="Limmathurotsakul D."/>
            <person name="Brett P.J."/>
            <person name="Chantratita N."/>
            <person name="Dance D.A."/>
        </authorList>
    </citation>
    <scope>NUCLEOTIDE SEQUENCE</scope>
    <source>
        <strain evidence="2">SBXCC001</strain>
    </source>
</reference>
<dbReference type="AlphaFoldDB" id="A0AAW9CKW5"/>
<protein>
    <submittedName>
        <fullName evidence="2">Uncharacterized protein</fullName>
    </submittedName>
</protein>
<evidence type="ECO:0000313" key="2">
    <source>
        <dbReference type="EMBL" id="MDW9250782.1"/>
    </source>
</evidence>
<evidence type="ECO:0000313" key="3">
    <source>
        <dbReference type="Proteomes" id="UP001272137"/>
    </source>
</evidence>
<dbReference type="Proteomes" id="UP001272137">
    <property type="component" value="Unassembled WGS sequence"/>
</dbReference>
<dbReference type="EMBL" id="QXCT01000001">
    <property type="protein sequence ID" value="MDW9250782.1"/>
    <property type="molecule type" value="Genomic_DNA"/>
</dbReference>
<dbReference type="InterPro" id="IPR046505">
    <property type="entry name" value="DUF6683"/>
</dbReference>
<comment type="caution">
    <text evidence="2">The sequence shown here is derived from an EMBL/GenBank/DDBJ whole genome shotgun (WGS) entry which is preliminary data.</text>
</comment>
<feature type="region of interest" description="Disordered" evidence="1">
    <location>
        <begin position="1"/>
        <end position="20"/>
    </location>
</feature>
<evidence type="ECO:0000256" key="1">
    <source>
        <dbReference type="SAM" id="MobiDB-lite"/>
    </source>
</evidence>
<gene>
    <name evidence="2" type="ORF">C7S16_4305</name>
</gene>
<dbReference type="Pfam" id="PF20388">
    <property type="entry name" value="DUF6683"/>
    <property type="match status" value="1"/>
</dbReference>